<feature type="region of interest" description="Disordered" evidence="1">
    <location>
        <begin position="240"/>
        <end position="300"/>
    </location>
</feature>
<dbReference type="EMBL" id="CDMZ01000548">
    <property type="protein sequence ID" value="CEM16590.1"/>
    <property type="molecule type" value="Genomic_DNA"/>
</dbReference>
<feature type="compositionally biased region" description="Low complexity" evidence="1">
    <location>
        <begin position="259"/>
        <end position="273"/>
    </location>
</feature>
<dbReference type="AlphaFoldDB" id="A0A0G4FQU5"/>
<feature type="region of interest" description="Disordered" evidence="1">
    <location>
        <begin position="77"/>
        <end position="130"/>
    </location>
</feature>
<keyword evidence="2" id="KW-0732">Signal</keyword>
<sequence length="384" mass="40155">MITRAVVLLLGFASLGARAQEAECTDDRSFLDVDGDSCNVYIIDPFLCRDALTYQNSDGVSALTACCVCIEQAAGDSEAPSATPEPTQAPLPPTPSDVPSPSPSLPTPTLVGGDEEGVISTPIPEDRDLVPPEEVLPTLAPEGEGEIVDTTPLVTEDENLVSVPVEEDQFPQEVVEEEEVLVGEDACVDDETFRDGDGDSCSIYTARSELCVFASDFPDSNGRTALEACCACAERATVPPAPFSSPNSGPVEQEEEEPVSSVPVPVVGGQQPVYEEEEGEAVVETPSPGLSGSGGGRRPVPAPLQTEPEYTCFGSFCLPGETGSSGSGGFLGGLFGGTGSGPQTEFGQPAPFGSHPLLYRIQRGADRLRDAANRLRARWGGFGR</sequence>
<protein>
    <submittedName>
        <fullName evidence="3">Uncharacterized protein</fullName>
    </submittedName>
</protein>
<accession>A0A0G4FQU5</accession>
<feature type="compositionally biased region" description="Pro residues" evidence="1">
    <location>
        <begin position="87"/>
        <end position="106"/>
    </location>
</feature>
<feature type="signal peptide" evidence="2">
    <location>
        <begin position="1"/>
        <end position="19"/>
    </location>
</feature>
<feature type="chain" id="PRO_5005189623" evidence="2">
    <location>
        <begin position="20"/>
        <end position="384"/>
    </location>
</feature>
<gene>
    <name evidence="3" type="ORF">Cvel_18227</name>
</gene>
<organism evidence="3">
    <name type="scientific">Chromera velia CCMP2878</name>
    <dbReference type="NCBI Taxonomy" id="1169474"/>
    <lineage>
        <taxon>Eukaryota</taxon>
        <taxon>Sar</taxon>
        <taxon>Alveolata</taxon>
        <taxon>Colpodellida</taxon>
        <taxon>Chromeraceae</taxon>
        <taxon>Chromera</taxon>
    </lineage>
</organism>
<name>A0A0G4FQU5_9ALVE</name>
<reference evidence="3" key="1">
    <citation type="submission" date="2014-11" db="EMBL/GenBank/DDBJ databases">
        <authorList>
            <person name="Otto D Thomas"/>
            <person name="Naeem Raeece"/>
        </authorList>
    </citation>
    <scope>NUCLEOTIDE SEQUENCE</scope>
</reference>
<evidence type="ECO:0000313" key="3">
    <source>
        <dbReference type="EMBL" id="CEM16590.1"/>
    </source>
</evidence>
<dbReference type="VEuPathDB" id="CryptoDB:Cvel_18227"/>
<proteinExistence type="predicted"/>
<evidence type="ECO:0000256" key="2">
    <source>
        <dbReference type="SAM" id="SignalP"/>
    </source>
</evidence>
<evidence type="ECO:0000256" key="1">
    <source>
        <dbReference type="SAM" id="MobiDB-lite"/>
    </source>
</evidence>